<evidence type="ECO:0008006" key="3">
    <source>
        <dbReference type="Google" id="ProtNLM"/>
    </source>
</evidence>
<dbReference type="Proteomes" id="UP000654482">
    <property type="component" value="Unassembled WGS sequence"/>
</dbReference>
<accession>A0A8J7IRK8</accession>
<proteinExistence type="predicted"/>
<dbReference type="InterPro" id="IPR032710">
    <property type="entry name" value="NTF2-like_dom_sf"/>
</dbReference>
<dbReference type="Gene3D" id="3.10.450.50">
    <property type="match status" value="1"/>
</dbReference>
<dbReference type="AlphaFoldDB" id="A0A8J7IRK8"/>
<reference evidence="1" key="1">
    <citation type="submission" date="2020-10" db="EMBL/GenBank/DDBJ databases">
        <authorList>
            <person name="Castelo-Branco R."/>
            <person name="Eusebio N."/>
            <person name="Adriana R."/>
            <person name="Vieira A."/>
            <person name="Brugerolle De Fraissinette N."/>
            <person name="Rezende De Castro R."/>
            <person name="Schneider M.P."/>
            <person name="Vasconcelos V."/>
            <person name="Leao P.N."/>
        </authorList>
    </citation>
    <scope>NUCLEOTIDE SEQUENCE</scope>
    <source>
        <strain evidence="1">LEGE 07157</strain>
    </source>
</reference>
<sequence length="199" mass="22891">MNKHKFDKASIFKNTAWLISSAFIFCGALDAKAEIKTFKNNSYSQSVQISQHTTDSSDVETEVLEFIDNWGEAWSPKENAAEFTRTSIEPFYLQSEKLLGFDFTDAESRTVFKGVQIHHDTWEAFVRDYDYWTFTPVTESIRVYPQSEDAAAVILYVDNYGRKPDGTEFNARAHATLLLEKRDGNWVIVHENIWGPVNE</sequence>
<organism evidence="1 2">
    <name type="scientific">Lusitaniella coriacea LEGE 07157</name>
    <dbReference type="NCBI Taxonomy" id="945747"/>
    <lineage>
        <taxon>Bacteria</taxon>
        <taxon>Bacillati</taxon>
        <taxon>Cyanobacteriota</taxon>
        <taxon>Cyanophyceae</taxon>
        <taxon>Spirulinales</taxon>
        <taxon>Lusitaniellaceae</taxon>
        <taxon>Lusitaniella</taxon>
    </lineage>
</organism>
<gene>
    <name evidence="1" type="ORF">IQ249_07620</name>
</gene>
<keyword evidence="2" id="KW-1185">Reference proteome</keyword>
<dbReference type="RefSeq" id="WP_194028852.1">
    <property type="nucleotide sequence ID" value="NZ_JADEWZ010000009.1"/>
</dbReference>
<name>A0A8J7IRK8_9CYAN</name>
<dbReference type="SUPFAM" id="SSF54427">
    <property type="entry name" value="NTF2-like"/>
    <property type="match status" value="1"/>
</dbReference>
<evidence type="ECO:0000313" key="1">
    <source>
        <dbReference type="EMBL" id="MBE9115757.1"/>
    </source>
</evidence>
<evidence type="ECO:0000313" key="2">
    <source>
        <dbReference type="Proteomes" id="UP000654482"/>
    </source>
</evidence>
<comment type="caution">
    <text evidence="1">The sequence shown here is derived from an EMBL/GenBank/DDBJ whole genome shotgun (WGS) entry which is preliminary data.</text>
</comment>
<dbReference type="EMBL" id="JADEWZ010000009">
    <property type="protein sequence ID" value="MBE9115757.1"/>
    <property type="molecule type" value="Genomic_DNA"/>
</dbReference>
<protein>
    <recommendedName>
        <fullName evidence="3">SnoaL-like domain-containing protein</fullName>
    </recommendedName>
</protein>